<evidence type="ECO:0000256" key="1">
    <source>
        <dbReference type="SAM" id="MobiDB-lite"/>
    </source>
</evidence>
<evidence type="ECO:0000313" key="3">
    <source>
        <dbReference type="EMBL" id="MUG21080.1"/>
    </source>
</evidence>
<name>A0A090YQM2_PAEMA</name>
<evidence type="ECO:0000313" key="5">
    <source>
        <dbReference type="Proteomes" id="UP000442469"/>
    </source>
</evidence>
<evidence type="ECO:0000313" key="2">
    <source>
        <dbReference type="EMBL" id="KFM94425.1"/>
    </source>
</evidence>
<dbReference type="EMBL" id="WNZZ01000001">
    <property type="protein sequence ID" value="MUG21080.1"/>
    <property type="molecule type" value="Genomic_DNA"/>
</dbReference>
<reference evidence="2 4" key="1">
    <citation type="submission" date="2014-04" db="EMBL/GenBank/DDBJ databases">
        <authorList>
            <person name="Bishop-Lilly K.A."/>
            <person name="Broomall S.M."/>
            <person name="Chain P.S."/>
            <person name="Chertkov O."/>
            <person name="Coyne S.R."/>
            <person name="Daligault H.E."/>
            <person name="Davenport K.W."/>
            <person name="Erkkila T."/>
            <person name="Frey K.G."/>
            <person name="Gibbons H.S."/>
            <person name="Gu W."/>
            <person name="Jaissle J."/>
            <person name="Johnson S.L."/>
            <person name="Koroleva G.I."/>
            <person name="Ladner J.T."/>
            <person name="Lo C.-C."/>
            <person name="Minogue T.D."/>
            <person name="Munk C."/>
            <person name="Palacios G.F."/>
            <person name="Redden C.L."/>
            <person name="Rosenzweig C.N."/>
            <person name="Scholz M.B."/>
            <person name="Teshima H."/>
            <person name="Xu Y."/>
        </authorList>
    </citation>
    <scope>NUCLEOTIDE SEQUENCE [LARGE SCALE GENOMIC DNA]</scope>
    <source>
        <strain evidence="2 4">8244</strain>
    </source>
</reference>
<reference evidence="3 5" key="2">
    <citation type="submission" date="2019-11" db="EMBL/GenBank/DDBJ databases">
        <title>Draft genome sequences of five Paenibacillus species of dairy origin.</title>
        <authorList>
            <person name="Olajide A.M."/>
            <person name="Chen S."/>
            <person name="Lapointe G."/>
        </authorList>
    </citation>
    <scope>NUCLEOTIDE SEQUENCE [LARGE SCALE GENOMIC DNA]</scope>
    <source>
        <strain evidence="3 5">3CT49</strain>
    </source>
</reference>
<sequence length="87" mass="9504">MITVTSDTKLVSITFSDNQVVESEISLPDLQEGAMIQYTLAENSTDALKITVRPAGGPEDMSAKARKKTRSKRHRQENNTGKTTPPA</sequence>
<proteinExistence type="predicted"/>
<organism evidence="2 4">
    <name type="scientific">Paenibacillus macerans</name>
    <name type="common">Bacillus macerans</name>
    <dbReference type="NCBI Taxonomy" id="44252"/>
    <lineage>
        <taxon>Bacteria</taxon>
        <taxon>Bacillati</taxon>
        <taxon>Bacillota</taxon>
        <taxon>Bacilli</taxon>
        <taxon>Bacillales</taxon>
        <taxon>Paenibacillaceae</taxon>
        <taxon>Paenibacillus</taxon>
    </lineage>
</organism>
<dbReference type="EMBL" id="JMQA01000047">
    <property type="protein sequence ID" value="KFM94425.1"/>
    <property type="molecule type" value="Genomic_DNA"/>
</dbReference>
<dbReference type="Proteomes" id="UP000442469">
    <property type="component" value="Unassembled WGS sequence"/>
</dbReference>
<protein>
    <submittedName>
        <fullName evidence="2">Uncharacterized protein</fullName>
    </submittedName>
</protein>
<dbReference type="HOGENOM" id="CLU_2480403_0_0_9"/>
<evidence type="ECO:0000313" key="4">
    <source>
        <dbReference type="Proteomes" id="UP000029278"/>
    </source>
</evidence>
<feature type="compositionally biased region" description="Basic residues" evidence="1">
    <location>
        <begin position="64"/>
        <end position="75"/>
    </location>
</feature>
<feature type="compositionally biased region" description="Polar residues" evidence="1">
    <location>
        <begin position="78"/>
        <end position="87"/>
    </location>
</feature>
<comment type="caution">
    <text evidence="2">The sequence shown here is derived from an EMBL/GenBank/DDBJ whole genome shotgun (WGS) entry which is preliminary data.</text>
</comment>
<dbReference type="GeneID" id="77010711"/>
<dbReference type="RefSeq" id="WP_036618658.1">
    <property type="nucleotide sequence ID" value="NZ_BGML01000004.1"/>
</dbReference>
<dbReference type="Proteomes" id="UP000029278">
    <property type="component" value="Unassembled WGS sequence"/>
</dbReference>
<dbReference type="AlphaFoldDB" id="A0A090YQM2"/>
<feature type="region of interest" description="Disordered" evidence="1">
    <location>
        <begin position="52"/>
        <end position="87"/>
    </location>
</feature>
<keyword evidence="4" id="KW-1185">Reference proteome</keyword>
<dbReference type="PATRIC" id="fig|44252.3.peg.5623"/>
<gene>
    <name evidence="2" type="ORF">DJ90_1337</name>
    <name evidence="3" type="ORF">GNQ08_01360</name>
</gene>
<accession>A0A090YQM2</accession>